<reference evidence="3" key="2">
    <citation type="journal article" date="2022" name="Elife">
        <title>Obligate sexual reproduction of a homothallic fungus closely related to the Cryptococcus pathogenic species complex.</title>
        <authorList>
            <person name="Passer A.R."/>
            <person name="Clancey S.A."/>
            <person name="Shea T."/>
            <person name="David-Palma M."/>
            <person name="Averette A.F."/>
            <person name="Boekhout T."/>
            <person name="Porcel B.M."/>
            <person name="Nowrousian M."/>
            <person name="Cuomo C.A."/>
            <person name="Sun S."/>
            <person name="Heitman J."/>
            <person name="Coelho M.A."/>
        </authorList>
    </citation>
    <scope>NUCLEOTIDE SEQUENCE</scope>
    <source>
        <strain evidence="3">CBS 7841</strain>
    </source>
</reference>
<evidence type="ECO:0000256" key="2">
    <source>
        <dbReference type="SAM" id="MobiDB-lite"/>
    </source>
</evidence>
<keyword evidence="4" id="KW-1185">Reference proteome</keyword>
<feature type="region of interest" description="Disordered" evidence="2">
    <location>
        <begin position="528"/>
        <end position="547"/>
    </location>
</feature>
<evidence type="ECO:0000256" key="1">
    <source>
        <dbReference type="SAM" id="Coils"/>
    </source>
</evidence>
<name>A0A1E3IX30_9TREE</name>
<dbReference type="VEuPathDB" id="FungiDB:L203_00452"/>
<feature type="region of interest" description="Disordered" evidence="2">
    <location>
        <begin position="553"/>
        <end position="585"/>
    </location>
</feature>
<reference evidence="3" key="3">
    <citation type="submission" date="2024-01" db="EMBL/GenBank/DDBJ databases">
        <authorList>
            <person name="Coelho M.A."/>
            <person name="David-Palma M."/>
            <person name="Shea T."/>
            <person name="Sun S."/>
            <person name="Cuomo C.A."/>
            <person name="Heitman J."/>
        </authorList>
    </citation>
    <scope>NUCLEOTIDE SEQUENCE</scope>
    <source>
        <strain evidence="3">CBS 7841</strain>
    </source>
</reference>
<gene>
    <name evidence="3" type="ORF">L203_100666</name>
</gene>
<feature type="compositionally biased region" description="Low complexity" evidence="2">
    <location>
        <begin position="476"/>
        <end position="492"/>
    </location>
</feature>
<feature type="region of interest" description="Disordered" evidence="2">
    <location>
        <begin position="615"/>
        <end position="645"/>
    </location>
</feature>
<feature type="region of interest" description="Disordered" evidence="2">
    <location>
        <begin position="289"/>
        <end position="323"/>
    </location>
</feature>
<feature type="compositionally biased region" description="Polar residues" evidence="2">
    <location>
        <begin position="500"/>
        <end position="512"/>
    </location>
</feature>
<reference evidence="3" key="1">
    <citation type="submission" date="2016-06" db="EMBL/GenBank/DDBJ databases">
        <authorList>
            <person name="Cuomo C."/>
            <person name="Litvintseva A."/>
            <person name="Heitman J."/>
            <person name="Chen Y."/>
            <person name="Sun S."/>
            <person name="Springer D."/>
            <person name="Dromer F."/>
            <person name="Young S."/>
            <person name="Zeng Q."/>
            <person name="Chapman S."/>
            <person name="Gujja S."/>
            <person name="Saif S."/>
            <person name="Birren B."/>
        </authorList>
    </citation>
    <scope>NUCLEOTIDE SEQUENCE</scope>
    <source>
        <strain evidence="3">CBS 7841</strain>
    </source>
</reference>
<feature type="compositionally biased region" description="Polar residues" evidence="2">
    <location>
        <begin position="533"/>
        <end position="547"/>
    </location>
</feature>
<dbReference type="Proteomes" id="UP000094043">
    <property type="component" value="Chromosome 1"/>
</dbReference>
<accession>A0A1E3IX30</accession>
<dbReference type="OrthoDB" id="2574359at2759"/>
<dbReference type="RefSeq" id="XP_066066219.1">
    <property type="nucleotide sequence ID" value="XM_066210122.1"/>
</dbReference>
<organism evidence="3 4">
    <name type="scientific">Cryptococcus depauperatus CBS 7841</name>
    <dbReference type="NCBI Taxonomy" id="1295531"/>
    <lineage>
        <taxon>Eukaryota</taxon>
        <taxon>Fungi</taxon>
        <taxon>Dikarya</taxon>
        <taxon>Basidiomycota</taxon>
        <taxon>Agaricomycotina</taxon>
        <taxon>Tremellomycetes</taxon>
        <taxon>Tremellales</taxon>
        <taxon>Cryptococcaceae</taxon>
        <taxon>Cryptococcus</taxon>
    </lineage>
</organism>
<proteinExistence type="predicted"/>
<feature type="compositionally biased region" description="Polar residues" evidence="2">
    <location>
        <begin position="553"/>
        <end position="575"/>
    </location>
</feature>
<evidence type="ECO:0000313" key="4">
    <source>
        <dbReference type="Proteomes" id="UP000094043"/>
    </source>
</evidence>
<dbReference type="EMBL" id="CP143784">
    <property type="protein sequence ID" value="WVN85519.1"/>
    <property type="molecule type" value="Genomic_DNA"/>
</dbReference>
<keyword evidence="1" id="KW-0175">Coiled coil</keyword>
<sequence length="693" mass="75488">MANTRPYSREELKGLRRADLQKLYKTHNLKGANGNNATLIDTLVEYFVSPGYLEAFPRQTAQSSQGPIKGTAGKGERSIKPLPGKPDAVKRAAGARQVGETTRYGTKAVTAEPSRTATGMVRKRSDKSGSEAVLTLAAADRDIAVQPPMTSQSPREPSLADFQALLQSNNTKWEARLEGIERRLTDEVDRLRREIQEVRLTFELQKAESVSVGQADIDKEDLRQAPQARHEDLVLDCIEDKAPSTGPIRPTHSCHHHSTLLPFSSLGKRRLSLERRVDATDVNCKRVRFNSGEPTKAPLATDGHGQLRTPSPRKAPSSFPPDFFARSEPIVSAVSQLDVVPRTPPPSRQGVVSDNSQTPRLPTEWRQTGDASKAISLHNQDGPEFSTTPEPPTRNVSPSREGSMVGARPAFGRAPSNLSRSTPDCDEEEKGPGRDGESILPRITMDLERIEEDEEALPSRMVASSTTQLRFPAKKPPSSLGLSIGILGSASPKPGRRAISQPNQSTTSSLPFQHSLASPALIGRTLHVDSERPSPSTSAQTHSPLRSQLTLAPHKQSQNRDTPFHNSSRYASSLPGTIIPTEEAPRVQSASADYMRIAMYGLEGASLDSIDVPSTSTLPDLIEEGPMAEGSNGSSRGGREAERHKWRKVDEVVTPGQRTLLGTERYNDTRFGDIPVGMWAQPKIDFGTPGTPF</sequence>
<feature type="region of interest" description="Disordered" evidence="2">
    <location>
        <begin position="459"/>
        <end position="512"/>
    </location>
</feature>
<feature type="compositionally biased region" description="Polar residues" evidence="2">
    <location>
        <begin position="350"/>
        <end position="370"/>
    </location>
</feature>
<feature type="region of interest" description="Disordered" evidence="2">
    <location>
        <begin position="338"/>
        <end position="442"/>
    </location>
</feature>
<dbReference type="GeneID" id="91084880"/>
<feature type="coiled-coil region" evidence="1">
    <location>
        <begin position="174"/>
        <end position="208"/>
    </location>
</feature>
<dbReference type="KEGG" id="cdep:91084880"/>
<protein>
    <submittedName>
        <fullName evidence="3">Uncharacterized protein</fullName>
    </submittedName>
</protein>
<dbReference type="AlphaFoldDB" id="A0A1E3IX30"/>
<evidence type="ECO:0000313" key="3">
    <source>
        <dbReference type="EMBL" id="WVN85519.1"/>
    </source>
</evidence>
<feature type="region of interest" description="Disordered" evidence="2">
    <location>
        <begin position="58"/>
        <end position="128"/>
    </location>
</feature>